<feature type="region of interest" description="Disordered" evidence="2">
    <location>
        <begin position="263"/>
        <end position="286"/>
    </location>
</feature>
<name>A0A0G3CFU0_METBA</name>
<gene>
    <name evidence="4" type="ORF">MCM1_1769</name>
</gene>
<dbReference type="PANTHER" id="PTHR36700">
    <property type="entry name" value="CRISPR SYSTEM CMR SUBUNIT CMR4"/>
    <property type="match status" value="1"/>
</dbReference>
<reference evidence="5" key="1">
    <citation type="submission" date="2014-06" db="EMBL/GenBank/DDBJ databases">
        <title>The complete genome sequence of Methanosarcina barkeri CM1.</title>
        <authorList>
            <consortium name="Pastoral Greenhouse Gas Research Consortium"/>
            <person name="Lambie S.C."/>
            <person name="Leahy S.C."/>
            <person name="Kelly W.J."/>
            <person name="Li D."/>
            <person name="Reilly K."/>
            <person name="Attwood G.T."/>
            <person name="Altermann E."/>
        </authorList>
    </citation>
    <scope>NUCLEOTIDE SEQUENCE [LARGE SCALE GENOMIC DNA]</scope>
    <source>
        <strain evidence="5">CM1</strain>
    </source>
</reference>
<dbReference type="GO" id="GO:0051607">
    <property type="term" value="P:defense response to virus"/>
    <property type="evidence" value="ECO:0007669"/>
    <property type="project" value="UniProtKB-KW"/>
</dbReference>
<dbReference type="NCBIfam" id="TIGR02580">
    <property type="entry name" value="cas_RAMP_Cmr4"/>
    <property type="match status" value="1"/>
</dbReference>
<organism evidence="4 5">
    <name type="scientific">Methanosarcina barkeri CM1</name>
    <dbReference type="NCBI Taxonomy" id="796385"/>
    <lineage>
        <taxon>Archaea</taxon>
        <taxon>Methanobacteriati</taxon>
        <taxon>Methanobacteriota</taxon>
        <taxon>Stenosarchaea group</taxon>
        <taxon>Methanomicrobia</taxon>
        <taxon>Methanosarcinales</taxon>
        <taxon>Methanosarcinaceae</taxon>
        <taxon>Methanosarcina</taxon>
    </lineage>
</organism>
<dbReference type="PANTHER" id="PTHR36700:SF1">
    <property type="entry name" value="CRISPR SYSTEM CMR SUBUNIT CMR4"/>
    <property type="match status" value="1"/>
</dbReference>
<dbReference type="InterPro" id="IPR005537">
    <property type="entry name" value="RAMP_III_fam"/>
</dbReference>
<dbReference type="InterPro" id="IPR013410">
    <property type="entry name" value="CRISPR-assoc_RAMP_Cmr4"/>
</dbReference>
<sequence length="324" mass="36111">MAQIYSQQRFIFMALDPVHIGTGQTQIGRVDNTIVRETGTNIPKIPGTSLMGASRSYASLVYGKPEASGRHSKLDKDKKKECPIIYTFGTDNSDITGQQGKISISDAQILFFPVYSMAGPVWVSTSEILKSAGFEVKINGSTGIPDDSLDYAIYTSLNWKQDTLNLGWLHLKKSKTDLTVEQPGEIANKKEWESIKQRIVIVSSKLFSQIVNSNLEVRTSVAIDPETGAAEDGALFTYEAIPRTTWFWSDVVQDDYNYNNRKFPPTTNQFSEEGDNKGKQQLPKPWNSPLNVVKSGFELMEFLGVGGMTTRGFGRIKCIADWRL</sequence>
<accession>A0A0G3CFU0</accession>
<dbReference type="AlphaFoldDB" id="A0A0G3CFU0"/>
<proteinExistence type="predicted"/>
<dbReference type="Pfam" id="PF03787">
    <property type="entry name" value="RAMPs"/>
    <property type="match status" value="1"/>
</dbReference>
<dbReference type="PATRIC" id="fig|796385.3.peg.2208"/>
<evidence type="ECO:0000313" key="4">
    <source>
        <dbReference type="EMBL" id="AKJ38798.1"/>
    </source>
</evidence>
<dbReference type="RefSeq" id="WP_048176664.1">
    <property type="nucleotide sequence ID" value="NZ_CP008746.1"/>
</dbReference>
<evidence type="ECO:0000259" key="3">
    <source>
        <dbReference type="Pfam" id="PF03787"/>
    </source>
</evidence>
<evidence type="ECO:0000256" key="1">
    <source>
        <dbReference type="ARBA" id="ARBA00023118"/>
    </source>
</evidence>
<protein>
    <submittedName>
        <fullName evidence="4">CRISPR-associated RAMP module protein Cmr4</fullName>
    </submittedName>
</protein>
<feature type="domain" description="CRISPR type III-associated protein" evidence="3">
    <location>
        <begin position="14"/>
        <end position="317"/>
    </location>
</feature>
<evidence type="ECO:0000313" key="5">
    <source>
        <dbReference type="Proteomes" id="UP000035331"/>
    </source>
</evidence>
<keyword evidence="1" id="KW-0051">Antiviral defense</keyword>
<evidence type="ECO:0000256" key="2">
    <source>
        <dbReference type="SAM" id="MobiDB-lite"/>
    </source>
</evidence>
<dbReference type="GeneID" id="24885470"/>
<reference evidence="4 5" key="2">
    <citation type="journal article" date="2015" name="Stand. Genomic Sci.">
        <title>The complete genome sequence of the rumen methanogen Methanosarcina barkeri CM1.</title>
        <authorList>
            <person name="Lambie S.C."/>
            <person name="Kelly W.J."/>
            <person name="Leahy S.C."/>
            <person name="Li D."/>
            <person name="Reilly K."/>
            <person name="McAllister T.A."/>
            <person name="Valle E.R."/>
            <person name="Attwood G.T."/>
            <person name="Altermann E."/>
        </authorList>
    </citation>
    <scope>NUCLEOTIDE SEQUENCE [LARGE SCALE GENOMIC DNA]</scope>
    <source>
        <strain evidence="4 5">CM1</strain>
    </source>
</reference>
<dbReference type="Proteomes" id="UP000035331">
    <property type="component" value="Chromosome"/>
</dbReference>
<dbReference type="EMBL" id="CP008746">
    <property type="protein sequence ID" value="AKJ38798.1"/>
    <property type="molecule type" value="Genomic_DNA"/>
</dbReference>